<feature type="compositionally biased region" description="Low complexity" evidence="1">
    <location>
        <begin position="2688"/>
        <end position="2718"/>
    </location>
</feature>
<feature type="compositionally biased region" description="Polar residues" evidence="1">
    <location>
        <begin position="2719"/>
        <end position="2730"/>
    </location>
</feature>
<comment type="caution">
    <text evidence="3">The sequence shown here is derived from an EMBL/GenBank/DDBJ whole genome shotgun (WGS) entry which is preliminary data.</text>
</comment>
<keyword evidence="2" id="KW-1133">Transmembrane helix</keyword>
<feature type="region of interest" description="Disordered" evidence="1">
    <location>
        <begin position="2666"/>
        <end position="2733"/>
    </location>
</feature>
<reference evidence="3 4" key="2">
    <citation type="journal article" date="2022" name="Mol. Biol. Evol.">
        <title>Comparative Genomics Reveals Insights into the Divergent Evolution of Astigmatic Mites and Household Pest Adaptations.</title>
        <authorList>
            <person name="Xiong Q."/>
            <person name="Wan A.T."/>
            <person name="Liu X."/>
            <person name="Fung C.S."/>
            <person name="Xiao X."/>
            <person name="Malainual N."/>
            <person name="Hou J."/>
            <person name="Wang L."/>
            <person name="Wang M."/>
            <person name="Yang K.Y."/>
            <person name="Cui Y."/>
            <person name="Leung E.L."/>
            <person name="Nong W."/>
            <person name="Shin S.K."/>
            <person name="Au S.W."/>
            <person name="Jeong K.Y."/>
            <person name="Chew F.T."/>
            <person name="Hui J.H."/>
            <person name="Leung T.F."/>
            <person name="Tungtrongchitr A."/>
            <person name="Zhong N."/>
            <person name="Liu Z."/>
            <person name="Tsui S.K."/>
        </authorList>
    </citation>
    <scope>NUCLEOTIDE SEQUENCE [LARGE SCALE GENOMIC DNA]</scope>
    <source>
        <tissue evidence="3">Whole mite body</tissue>
    </source>
</reference>
<organism evidence="3 4">
    <name type="scientific">Dermatophagoides pteronyssinus</name>
    <name type="common">European house dust mite</name>
    <dbReference type="NCBI Taxonomy" id="6956"/>
    <lineage>
        <taxon>Eukaryota</taxon>
        <taxon>Metazoa</taxon>
        <taxon>Ecdysozoa</taxon>
        <taxon>Arthropoda</taxon>
        <taxon>Chelicerata</taxon>
        <taxon>Arachnida</taxon>
        <taxon>Acari</taxon>
        <taxon>Acariformes</taxon>
        <taxon>Sarcoptiformes</taxon>
        <taxon>Astigmata</taxon>
        <taxon>Psoroptidia</taxon>
        <taxon>Analgoidea</taxon>
        <taxon>Pyroglyphidae</taxon>
        <taxon>Dermatophagoidinae</taxon>
        <taxon>Dermatophagoides</taxon>
    </lineage>
</organism>
<sequence>MVFKSFFNILYISIASIIFLSLLLLMIIICYLLSKVKTMVLIIIHHQFTMTLQQPQQTIPCGNKYLTETIGLSITNNYLYQFLFIDNTIKIIKYDYKKLIINNIDKNNDYKLNLIDGQMLTNGLKDLIPANIEAKLMKEILTKVNKNVQSSLIMSISMSINKKGKIHIHFIKTFDQYEYTICNYNQELDMNEIEISTQIQNEKSSIMGTISNQNNGIIRFLYDKNSMNNGMELIKIMLTIDIDLSNIYQILDNPIEQEKQIFGKSFEKIIGRHLFTFGFIDNNQIFLFSNSDKIIMIFSMEIFHYKTHQKYPFDLKLYQNFFYCNNQDDEKNTENFFTIKPLTALTSKVQTIINTNIIHKTDKSINNNNNNNNDNDQSKKTSIIFGPLLLIMIIICFRNYRYNYNHKRMNNNITEQQSYRTYSIFQNPQQNFFYNKQNNTNYNNINNNNDNTNIFPLWTTKKRSQKLVMVSIFIHHQCTMTLQQQQQEEQQFLPCGKKYLRKTIGLSITDNHLYQFLLMNKKIQIIRYDYHKLFENNDENDYTLNLIDGLVLTNGLNDLIPENVVRQLMTIVLWNNGGGGGGGNEEKSTTNSDNENDIESIISMSMSINRKGKIHIHLVKTLDQYNYTIGDYNQDVNMTVMDIFYSSYPVKYNIMGTISDYNYGIITLFYNKLSYRMKIFKLKETKNFGNLSFKWQYNLIIDSVNDNLIRQIHKKPCDQEDDDGNTELKTFTKLFEQIFVLINTVVVVLIINIHHYQCTMTLQQQQQQKLQTIPCGSKYLNKTIGLSITNNHLYQFILINKTIQIIQYDNRKLLIENNDYNNDENDDYKLNLINGQMLANGLKDLIPANIAEKLMTVIQWTIEELKKYKDLHGIQEQQDNNLQPIISMSMSINKNGKIRIFCLKSFDQFIYIIGDYNQEIDMTSMEIFNVIYPEDLSIMGTISNQNDEIITFLYSKLSYQLKMIKLSEKQYGETNFEWIKSLVVDSDLKFLHEIHDEKPTEQQEETLTKSFGQIFGPHTFTYGFISDNQIYLFANQNEKLITFSMNILKEKTDEKKYPFEMKLYQKFFYCKSNENFDDFFTMEAITKITSKFETITNTMMTMVLIHHQFTMTLQLQTIPCGTKYLNQTIGLSITNNYLYQFLLINNTIQIIRYDYKKLIIKNNDNDYKLNDENDYKYNLFNGQMLSNGLNDLIPENIVKKLMKVIQWTLDESNKYKDLHNIEKQQNNNNNSQPIISMSMSINNNGKIRIYCVKSFDQFVYIIGDYNQQIDMTSMEILYYAINPEQRSIMGTISYENNGIITFIYSKLSYQIKMFKLSENSYGNQDFKSLKQLAIDESLTTIYQFNEKLDEHQQQTLTNSFGQIFGQHQFTYAVMTTVLIIINHQCTMTLQQPQQKQTISCGTKYLKETIGLSLTNNYLYQFLYMKNTIKIIKYEYKKLIKNNYHNEYRLNLIDGEVLINGLNDLIPDKIVKILLKVIQWTGEDVESNVNNSQQQHFYNNDELRQQPIISIAMSMKKNGKIRIYCLKSFDQLKYYVGDYNQEIDQTIMETFYASHKKQHIMGIISNKHFEIISFFYDKSSYRLKVFKLLPNQYGITEFKWKKSLIIDASMISIYQLEKQPNEKEKRLFYRSFSKIFGQFTFTFGFIDQKRIFLFANPDEKLLSIPYNSLQSTIQCGSRYLKQTIGISITNNYLYQFLFIDNMIQIIQYDYQKLLENIDENDDYKLNLIDGQMLVNGLRDLIPSNVVKQLMIIIQWTGNTDDDDDVKSENENKNKSPILSITMSITKNGRIRIYCLKSYDQIKYYIGYYNQEINFDKVITIFNVNKQQQIMGIISYQNEEILSIVYSKSSYCLDMLKLKENYQNYNDFEWSKQFVIDSSLDFLYEFIGIPTDEQELQTLTKLFEQIFGQHQFTYGFADYNQIFLFSNQDEILMKFSMNILEIIYLKYQFKLQPYRDFFYCNKTITIVIPQLSTTTTTNKSNDLKTTTTTTTTEPSIDHQQYPSFSIIIIIIILFILLFLSLSIEFTMTLQQQQQQQQQQLQSIPCGTKYLKETIGISVTNNQLYQFLLINETIKIIRYNNSFQRIIENWDYFYEFNLIDGQMLANGLKDLEIPTDIVEKIMTVIKWTGSDDENENQHLANDNNEPPIISIAMSINTNGKIRIYCLKTYDQLEYFVGDYNQEIYMDKIERFYGKNNIKHIMGIISYENNGIITFFYNKQSYRMRMFKLHEKHYGKTKFQWNNSFVVNSPAYISQLNRRYVIYIDELDRLKKLFAEIFEQHSFTYGFVSDNLIFLFSIHDERLISFSRDTLDTDAYAHQTIGLSITNNFLYQFLFINDTIQIIRYDYRKSIENNIDNKNNDYKLNLIDGQMLANGSEESIMDDNNISPIISISISINKNKRIRIYCLKSLDQSKYYIGDYNQEIDYDNKHYYGINNFQWTKSIMVDSSRNFLYQLDEESNEQREELTESFGEIFGQHTFTYGFVDQNQMFLFAYQERKLISFSMNIFENQEKYPFKLQSFHGFFHCDKTMVTPAKIDDNKQTTISTTAATTVKHPLSTTISKTEVNESQNSTMVINITNKSNHSEITTAANNNVPTINQQIFAIPILMIISILSIIRKFPLQQYCNGKENSPLNSMISKTIRSTNITNKSDSSIFGKSIPNSLISKTPITTSKLSGKSSSPHSMITKTPAATSKLSGKTVSSTKSKTPTTTTKSKVSGKSSPRSMISKTPTSKVSGKLVPLSSIPKMPKTVLFTVFV</sequence>
<protein>
    <submittedName>
        <fullName evidence="3">Uncharacterized protein</fullName>
    </submittedName>
</protein>
<dbReference type="Proteomes" id="UP000887458">
    <property type="component" value="Unassembled WGS sequence"/>
</dbReference>
<gene>
    <name evidence="3" type="ORF">DERP_014411</name>
</gene>
<name>A0ABQ8J600_DERPT</name>
<feature type="compositionally biased region" description="Low complexity" evidence="1">
    <location>
        <begin position="2668"/>
        <end position="2679"/>
    </location>
</feature>
<proteinExistence type="predicted"/>
<evidence type="ECO:0000313" key="3">
    <source>
        <dbReference type="EMBL" id="KAH9417947.1"/>
    </source>
</evidence>
<feature type="transmembrane region" description="Helical" evidence="2">
    <location>
        <begin position="1999"/>
        <end position="2021"/>
    </location>
</feature>
<evidence type="ECO:0000313" key="4">
    <source>
        <dbReference type="Proteomes" id="UP000887458"/>
    </source>
</evidence>
<evidence type="ECO:0000256" key="2">
    <source>
        <dbReference type="SAM" id="Phobius"/>
    </source>
</evidence>
<accession>A0ABQ8J600</accession>
<evidence type="ECO:0000256" key="1">
    <source>
        <dbReference type="SAM" id="MobiDB-lite"/>
    </source>
</evidence>
<keyword evidence="4" id="KW-1185">Reference proteome</keyword>
<keyword evidence="2" id="KW-0472">Membrane</keyword>
<feature type="transmembrane region" description="Helical" evidence="2">
    <location>
        <begin position="9"/>
        <end position="34"/>
    </location>
</feature>
<reference evidence="3 4" key="1">
    <citation type="journal article" date="2018" name="J. Allergy Clin. Immunol.">
        <title>High-quality assembly of Dermatophagoides pteronyssinus genome and transcriptome reveals a wide range of novel allergens.</title>
        <authorList>
            <person name="Liu X.Y."/>
            <person name="Yang K.Y."/>
            <person name="Wang M.Q."/>
            <person name="Kwok J.S."/>
            <person name="Zeng X."/>
            <person name="Yang Z."/>
            <person name="Xiao X.J."/>
            <person name="Lau C.P."/>
            <person name="Li Y."/>
            <person name="Huang Z.M."/>
            <person name="Ba J.G."/>
            <person name="Yim A.K."/>
            <person name="Ouyang C.Y."/>
            <person name="Ngai S.M."/>
            <person name="Chan T.F."/>
            <person name="Leung E.L."/>
            <person name="Liu L."/>
            <person name="Liu Z.G."/>
            <person name="Tsui S.K."/>
        </authorList>
    </citation>
    <scope>NUCLEOTIDE SEQUENCE [LARGE SCALE GENOMIC DNA]</scope>
    <source>
        <strain evidence="3">Derp</strain>
    </source>
</reference>
<dbReference type="EMBL" id="NJHN03000068">
    <property type="protein sequence ID" value="KAH9417947.1"/>
    <property type="molecule type" value="Genomic_DNA"/>
</dbReference>
<keyword evidence="2" id="KW-0812">Transmembrane</keyword>